<evidence type="ECO:0000256" key="10">
    <source>
        <dbReference type="ARBA" id="ARBA00039095"/>
    </source>
</evidence>
<keyword evidence="16" id="KW-1185">Reference proteome</keyword>
<evidence type="ECO:0000256" key="6">
    <source>
        <dbReference type="ARBA" id="ARBA00023277"/>
    </source>
</evidence>
<dbReference type="OrthoDB" id="191465at2"/>
<dbReference type="InterPro" id="IPR037051">
    <property type="entry name" value="4-carb_acid_sugar_kinase_N_sf"/>
</dbReference>
<keyword evidence="6" id="KW-0119">Carbohydrate metabolism</keyword>
<evidence type="ECO:0000259" key="14">
    <source>
        <dbReference type="Pfam" id="PF17042"/>
    </source>
</evidence>
<evidence type="ECO:0000256" key="7">
    <source>
        <dbReference type="ARBA" id="ARBA00035898"/>
    </source>
</evidence>
<proteinExistence type="inferred from homology"/>
<dbReference type="Gene3D" id="3.40.50.10840">
    <property type="entry name" value="Putative sugar-binding, N-terminal domain"/>
    <property type="match status" value="1"/>
</dbReference>
<evidence type="ECO:0000256" key="8">
    <source>
        <dbReference type="ARBA" id="ARBA00036346"/>
    </source>
</evidence>
<dbReference type="GO" id="GO:0005524">
    <property type="term" value="F:ATP binding"/>
    <property type="evidence" value="ECO:0007669"/>
    <property type="project" value="UniProtKB-KW"/>
</dbReference>
<keyword evidence="5" id="KW-0067">ATP-binding</keyword>
<protein>
    <recommendedName>
        <fullName evidence="11">3-oxo-tetronate kinase</fullName>
        <ecNumber evidence="10">2.7.1.217</ecNumber>
    </recommendedName>
    <alternativeName>
        <fullName evidence="12">3-dehydrotetronate 4-kinase</fullName>
    </alternativeName>
</protein>
<evidence type="ECO:0000256" key="5">
    <source>
        <dbReference type="ARBA" id="ARBA00022840"/>
    </source>
</evidence>
<keyword evidence="4" id="KW-0418">Kinase</keyword>
<dbReference type="Gene3D" id="3.40.980.20">
    <property type="entry name" value="Four-carbon acid sugar kinase, nucleotide binding domain"/>
    <property type="match status" value="1"/>
</dbReference>
<evidence type="ECO:0000256" key="3">
    <source>
        <dbReference type="ARBA" id="ARBA00022741"/>
    </source>
</evidence>
<dbReference type="NCBIfam" id="NF043035">
    <property type="entry name" value="OxoTetrKin"/>
    <property type="match status" value="1"/>
</dbReference>
<evidence type="ECO:0000256" key="9">
    <source>
        <dbReference type="ARBA" id="ARBA00037335"/>
    </source>
</evidence>
<dbReference type="GO" id="GO:0016301">
    <property type="term" value="F:kinase activity"/>
    <property type="evidence" value="ECO:0007669"/>
    <property type="project" value="UniProtKB-KW"/>
</dbReference>
<gene>
    <name evidence="15" type="ORF">CLV67_122172</name>
</gene>
<comment type="catalytic activity">
    <reaction evidence="7">
        <text>3-dehydro-L-erythronate + ATP = 3-dehydro-4-O-phospho-L-erythronate + ADP + H(+)</text>
        <dbReference type="Rhea" id="RHEA:52552"/>
        <dbReference type="ChEBI" id="CHEBI:15378"/>
        <dbReference type="ChEBI" id="CHEBI:30616"/>
        <dbReference type="ChEBI" id="CHEBI:136592"/>
        <dbReference type="ChEBI" id="CHEBI:136670"/>
        <dbReference type="ChEBI" id="CHEBI:456216"/>
        <dbReference type="EC" id="2.7.1.217"/>
    </reaction>
</comment>
<dbReference type="EMBL" id="PVMZ01000022">
    <property type="protein sequence ID" value="PRX15932.1"/>
    <property type="molecule type" value="Genomic_DNA"/>
</dbReference>
<dbReference type="InterPro" id="IPR042213">
    <property type="entry name" value="NBD_C_sf"/>
</dbReference>
<keyword evidence="2" id="KW-0808">Transferase</keyword>
<comment type="similarity">
    <text evidence="1">Belongs to the four-carbon acid sugar kinase family.</text>
</comment>
<evidence type="ECO:0000313" key="16">
    <source>
        <dbReference type="Proteomes" id="UP000239415"/>
    </source>
</evidence>
<feature type="domain" description="Four-carbon acid sugar kinase N-terminal" evidence="13">
    <location>
        <begin position="2"/>
        <end position="227"/>
    </location>
</feature>
<dbReference type="Proteomes" id="UP000239415">
    <property type="component" value="Unassembled WGS sequence"/>
</dbReference>
<dbReference type="Pfam" id="PF17042">
    <property type="entry name" value="NBD_C"/>
    <property type="match status" value="1"/>
</dbReference>
<evidence type="ECO:0000256" key="4">
    <source>
        <dbReference type="ARBA" id="ARBA00022777"/>
    </source>
</evidence>
<dbReference type="RefSeq" id="WP_106328216.1">
    <property type="nucleotide sequence ID" value="NZ_BOMO01000022.1"/>
</dbReference>
<keyword evidence="3" id="KW-0547">Nucleotide-binding</keyword>
<comment type="catalytic activity">
    <reaction evidence="8">
        <text>3-dehydro-D-erythronate + ATP = 3-dehydro-4-O-phospho-D-erythronate + ADP + H(+)</text>
        <dbReference type="Rhea" id="RHEA:52556"/>
        <dbReference type="ChEBI" id="CHEBI:15378"/>
        <dbReference type="ChEBI" id="CHEBI:30616"/>
        <dbReference type="ChEBI" id="CHEBI:57958"/>
        <dbReference type="ChEBI" id="CHEBI:136593"/>
        <dbReference type="ChEBI" id="CHEBI:456216"/>
        <dbReference type="EC" id="2.7.1.217"/>
    </reaction>
</comment>
<comment type="function">
    <text evidence="9">Catalyzes the ATP-dependent phosphorylation of 3-oxo-tetronate to 3-oxo-tetronate 4-phosphate.</text>
</comment>
<dbReference type="EC" id="2.7.1.217" evidence="10"/>
<dbReference type="InterPro" id="IPR010737">
    <property type="entry name" value="4-carb_acid_sugar_kinase_N"/>
</dbReference>
<comment type="caution">
    <text evidence="15">The sequence shown here is derived from an EMBL/GenBank/DDBJ whole genome shotgun (WGS) entry which is preliminary data.</text>
</comment>
<sequence length="403" mass="42622">MIGCIADDYTGGTDVAAGLRRCGLRTVLLFGVPGPSVALPPDCDAVVVALKTRTIPAADAIEQSRRVQRWLGRHGAGQVYFKYCSTFDSTDDGNIGPVTDALLDQAGSPMTLICPASPEHGRTVYQGHLFVNGVLLSESPMRDHPLTPMKDPDLVRVLSRQTPHRVGLLPLDVIRTGDVSAHLEQLRADGIRHVVVDATQDDDLIAVVAAVADLPVLTGGAGLAGALAASRARSRAHQRRRPVTGPGIVLAGSCSAATLQQVAHARAVFPSYRLDPAVTPEPGQLLHQAETWLEKHLGDTPVLIYSSAQPEQRVAGAAELLEHTLGTLARTAVWLGARRIVVAGGETSGAVVNALGIDAVEVTDEADRGVPWCRTAGTPPLELLLKSGNFGRPDLLVRSMEEV</sequence>
<evidence type="ECO:0000259" key="13">
    <source>
        <dbReference type="Pfam" id="PF07005"/>
    </source>
</evidence>
<dbReference type="InterPro" id="IPR031475">
    <property type="entry name" value="NBD_C"/>
</dbReference>
<evidence type="ECO:0000313" key="15">
    <source>
        <dbReference type="EMBL" id="PRX15932.1"/>
    </source>
</evidence>
<reference evidence="15 16" key="1">
    <citation type="submission" date="2018-03" db="EMBL/GenBank/DDBJ databases">
        <title>Genomic Encyclopedia of Archaeal and Bacterial Type Strains, Phase II (KMG-II): from individual species to whole genera.</title>
        <authorList>
            <person name="Goeker M."/>
        </authorList>
    </citation>
    <scope>NUCLEOTIDE SEQUENCE [LARGE SCALE GENOMIC DNA]</scope>
    <source>
        <strain evidence="15 16">DSM 43146</strain>
    </source>
</reference>
<organism evidence="15 16">
    <name type="scientific">Actinoplanes italicus</name>
    <dbReference type="NCBI Taxonomy" id="113567"/>
    <lineage>
        <taxon>Bacteria</taxon>
        <taxon>Bacillati</taxon>
        <taxon>Actinomycetota</taxon>
        <taxon>Actinomycetes</taxon>
        <taxon>Micromonosporales</taxon>
        <taxon>Micromonosporaceae</taxon>
        <taxon>Actinoplanes</taxon>
    </lineage>
</organism>
<evidence type="ECO:0000256" key="12">
    <source>
        <dbReference type="ARBA" id="ARBA00041377"/>
    </source>
</evidence>
<evidence type="ECO:0000256" key="1">
    <source>
        <dbReference type="ARBA" id="ARBA00005715"/>
    </source>
</evidence>
<accession>A0A2T0K079</accession>
<feature type="domain" description="Four-carbon acid sugar kinase nucleotide binding" evidence="14">
    <location>
        <begin position="249"/>
        <end position="396"/>
    </location>
</feature>
<dbReference type="InterPro" id="IPR050007">
    <property type="entry name" value="OtnK"/>
</dbReference>
<evidence type="ECO:0000256" key="2">
    <source>
        <dbReference type="ARBA" id="ARBA00022679"/>
    </source>
</evidence>
<dbReference type="SUPFAM" id="SSF142764">
    <property type="entry name" value="YgbK-like"/>
    <property type="match status" value="1"/>
</dbReference>
<dbReference type="Pfam" id="PF07005">
    <property type="entry name" value="SBD_N"/>
    <property type="match status" value="1"/>
</dbReference>
<dbReference type="AlphaFoldDB" id="A0A2T0K079"/>
<name>A0A2T0K079_9ACTN</name>
<evidence type="ECO:0000256" key="11">
    <source>
        <dbReference type="ARBA" id="ARBA00039461"/>
    </source>
</evidence>